<keyword evidence="2" id="KW-1185">Reference proteome</keyword>
<evidence type="ECO:0000313" key="1">
    <source>
        <dbReference type="EMBL" id="CEL59212.1"/>
    </source>
</evidence>
<gene>
    <name evidence="1" type="ORF">RSOLAG1IB_03145</name>
</gene>
<dbReference type="Proteomes" id="UP000059188">
    <property type="component" value="Unassembled WGS sequence"/>
</dbReference>
<dbReference type="AlphaFoldDB" id="A0A0B7FSP2"/>
<organism evidence="1 2">
    <name type="scientific">Thanatephorus cucumeris (strain AG1-IB / isolate 7/3/14)</name>
    <name type="common">Lettuce bottom rot fungus</name>
    <name type="synonym">Rhizoctonia solani</name>
    <dbReference type="NCBI Taxonomy" id="1108050"/>
    <lineage>
        <taxon>Eukaryota</taxon>
        <taxon>Fungi</taxon>
        <taxon>Dikarya</taxon>
        <taxon>Basidiomycota</taxon>
        <taxon>Agaricomycotina</taxon>
        <taxon>Agaricomycetes</taxon>
        <taxon>Cantharellales</taxon>
        <taxon>Ceratobasidiaceae</taxon>
        <taxon>Rhizoctonia</taxon>
        <taxon>Rhizoctonia solani AG-1</taxon>
    </lineage>
</organism>
<reference evidence="1 2" key="1">
    <citation type="submission" date="2014-11" db="EMBL/GenBank/DDBJ databases">
        <authorList>
            <person name="Wibberg Daniel"/>
        </authorList>
    </citation>
    <scope>NUCLEOTIDE SEQUENCE [LARGE SCALE GENOMIC DNA]</scope>
    <source>
        <strain evidence="1">Rhizoctonia solani AG1-IB 7/3/14</strain>
    </source>
</reference>
<sequence length="68" mass="7400">MPLHGAGWPEPAQVVDFSEVQLHGHICHYAQPCPATKTIEKGCTLPCFISAILYNIITAHVITQRSAS</sequence>
<proteinExistence type="predicted"/>
<evidence type="ECO:0000313" key="2">
    <source>
        <dbReference type="Proteomes" id="UP000059188"/>
    </source>
</evidence>
<accession>A0A0B7FSP2</accession>
<protein>
    <submittedName>
        <fullName evidence="1">Uncharacterized protein</fullName>
    </submittedName>
</protein>
<name>A0A0B7FSP2_THACB</name>
<dbReference type="EMBL" id="LN679103">
    <property type="protein sequence ID" value="CEL59212.1"/>
    <property type="molecule type" value="Genomic_DNA"/>
</dbReference>